<protein>
    <recommendedName>
        <fullName evidence="3">Phosphoadenosine phosphosulphate reductase domain-containing protein</fullName>
    </recommendedName>
</protein>
<accession>A0A0A6P739</accession>
<evidence type="ECO:0008006" key="3">
    <source>
        <dbReference type="Google" id="ProtNLM"/>
    </source>
</evidence>
<dbReference type="AlphaFoldDB" id="A0A0A6P739"/>
<dbReference type="InterPro" id="IPR014729">
    <property type="entry name" value="Rossmann-like_a/b/a_fold"/>
</dbReference>
<evidence type="ECO:0000313" key="1">
    <source>
        <dbReference type="EMBL" id="KHD06665.1"/>
    </source>
</evidence>
<organism evidence="1 2">
    <name type="scientific">Candidatus Thiomargarita nelsonii</name>
    <dbReference type="NCBI Taxonomy" id="1003181"/>
    <lineage>
        <taxon>Bacteria</taxon>
        <taxon>Pseudomonadati</taxon>
        <taxon>Pseudomonadota</taxon>
        <taxon>Gammaproteobacteria</taxon>
        <taxon>Thiotrichales</taxon>
        <taxon>Thiotrichaceae</taxon>
        <taxon>Thiomargarita</taxon>
    </lineage>
</organism>
<dbReference type="Gene3D" id="3.40.50.620">
    <property type="entry name" value="HUPs"/>
    <property type="match status" value="1"/>
</dbReference>
<dbReference type="InterPro" id="IPR052188">
    <property type="entry name" value="Ni-pincer_cofactor_biosynth"/>
</dbReference>
<dbReference type="EMBL" id="JSZA02000099">
    <property type="protein sequence ID" value="KHD06665.1"/>
    <property type="molecule type" value="Genomic_DNA"/>
</dbReference>
<dbReference type="PANTHER" id="PTHR43169:SF3">
    <property type="entry name" value="ATPASE, PP-LOOP SUPERFAMILY-RELATED"/>
    <property type="match status" value="1"/>
</dbReference>
<proteinExistence type="predicted"/>
<dbReference type="PANTHER" id="PTHR43169">
    <property type="entry name" value="EXSB FAMILY PROTEIN"/>
    <property type="match status" value="1"/>
</dbReference>
<name>A0A0A6P739_9GAMM</name>
<reference evidence="1 2" key="1">
    <citation type="journal article" date="2016" name="Front. Microbiol.">
        <title>Single-Cell (Meta-)Genomics of a Dimorphic Candidatus Thiomargarita nelsonii Reveals Genomic Plasticity.</title>
        <authorList>
            <person name="Flood B.E."/>
            <person name="Fliss P."/>
            <person name="Jones D.S."/>
            <person name="Dick G.J."/>
            <person name="Jain S."/>
            <person name="Kaster A.K."/>
            <person name="Winkel M."/>
            <person name="Mussmann M."/>
            <person name="Bailey J."/>
        </authorList>
    </citation>
    <scope>NUCLEOTIDE SEQUENCE [LARGE SCALE GENOMIC DNA]</scope>
    <source>
        <strain evidence="1">Hydrate Ridge</strain>
    </source>
</reference>
<dbReference type="Proteomes" id="UP000030428">
    <property type="component" value="Unassembled WGS sequence"/>
</dbReference>
<comment type="caution">
    <text evidence="1">The sequence shown here is derived from an EMBL/GenBank/DDBJ whole genome shotgun (WGS) entry which is preliminary data.</text>
</comment>
<gene>
    <name evidence="1" type="ORF">PN36_21790</name>
</gene>
<sequence>MTEASVIDRARAEVETMFSNIAREGDYDAIACFSGGKDSTYTLQLATKKYGLKVLAFTLDNGFISNVAFKNINRVVDFLGIDHIVFRPSQPKMKSILKASTLFPIYNRRTLLRISANCQSCISMVNITALKLALEKKAPLILAGFTLGQIPANSIYYQNNYNFLAESREKSLQKLREYTDCDIEEYFSISDATLNSVNEFPFNVNILCLENISEDDIVKEISQYGWKAPKDVDGCSSNCRLNSFNNMVHNKSLGYNPYALELSHLIRKGLLSRQQAIDKMNDTQERQHDSIMTNLGITQKQLEKVSSIY</sequence>
<evidence type="ECO:0000313" key="2">
    <source>
        <dbReference type="Proteomes" id="UP000030428"/>
    </source>
</evidence>
<keyword evidence="2" id="KW-1185">Reference proteome</keyword>
<dbReference type="SUPFAM" id="SSF52402">
    <property type="entry name" value="Adenine nucleotide alpha hydrolases-like"/>
    <property type="match status" value="1"/>
</dbReference>